<dbReference type="Proteomes" id="UP000181790">
    <property type="component" value="Unassembled WGS sequence"/>
</dbReference>
<gene>
    <name evidence="1" type="ORF">BLX24_28405</name>
</gene>
<evidence type="ECO:0000313" key="2">
    <source>
        <dbReference type="Proteomes" id="UP000181790"/>
    </source>
</evidence>
<dbReference type="EMBL" id="MORL01000038">
    <property type="protein sequence ID" value="OIN55740.1"/>
    <property type="molecule type" value="Genomic_DNA"/>
</dbReference>
<sequence length="74" mass="8086">MKNLLLIAAICLLFGATGKPREVFVTTVGYRGNQDEVRALILRKYKEGFVLKTSISGCTSSGGWVCSATLVFER</sequence>
<accession>A0A1S2VBE2</accession>
<dbReference type="RefSeq" id="WP_071506625.1">
    <property type="nucleotide sequence ID" value="NZ_MORL01000038.1"/>
</dbReference>
<name>A0A1S2VBE2_9BACT</name>
<dbReference type="AlphaFoldDB" id="A0A1S2VBE2"/>
<protein>
    <submittedName>
        <fullName evidence="1">Uncharacterized protein</fullName>
    </submittedName>
</protein>
<evidence type="ECO:0000313" key="1">
    <source>
        <dbReference type="EMBL" id="OIN55740.1"/>
    </source>
</evidence>
<comment type="caution">
    <text evidence="1">The sequence shown here is derived from an EMBL/GenBank/DDBJ whole genome shotgun (WGS) entry which is preliminary data.</text>
</comment>
<organism evidence="1 2">
    <name type="scientific">Arsenicibacter rosenii</name>
    <dbReference type="NCBI Taxonomy" id="1750698"/>
    <lineage>
        <taxon>Bacteria</taxon>
        <taxon>Pseudomonadati</taxon>
        <taxon>Bacteroidota</taxon>
        <taxon>Cytophagia</taxon>
        <taxon>Cytophagales</taxon>
        <taxon>Spirosomataceae</taxon>
        <taxon>Arsenicibacter</taxon>
    </lineage>
</organism>
<keyword evidence="2" id="KW-1185">Reference proteome</keyword>
<proteinExistence type="predicted"/>
<reference evidence="1 2" key="1">
    <citation type="submission" date="2016-10" db="EMBL/GenBank/DDBJ databases">
        <title>Arsenicibacter rosenii gen. nov., sp. nov., an efficient arsenic-methylating bacterium isolated from an arsenic-contaminated paddy soil.</title>
        <authorList>
            <person name="Huang K."/>
        </authorList>
    </citation>
    <scope>NUCLEOTIDE SEQUENCE [LARGE SCALE GENOMIC DNA]</scope>
    <source>
        <strain evidence="1 2">SM-1</strain>
    </source>
</reference>